<dbReference type="STRING" id="597456.A0A0L7RAZ7"/>
<dbReference type="Gene3D" id="3.40.50.720">
    <property type="entry name" value="NAD(P)-binding Rossmann-like Domain"/>
    <property type="match status" value="1"/>
</dbReference>
<dbReference type="InterPro" id="IPR036291">
    <property type="entry name" value="NAD(P)-bd_dom_sf"/>
</dbReference>
<dbReference type="EC" id="1.2.1.84" evidence="10"/>
<name>A0A0L7RAZ7_9HYME</name>
<feature type="transmembrane region" description="Helical" evidence="10">
    <location>
        <begin position="472"/>
        <end position="495"/>
    </location>
</feature>
<evidence type="ECO:0000256" key="10">
    <source>
        <dbReference type="RuleBase" id="RU363097"/>
    </source>
</evidence>
<dbReference type="Pfam" id="PF03015">
    <property type="entry name" value="Sterile"/>
    <property type="match status" value="1"/>
</dbReference>
<evidence type="ECO:0000256" key="3">
    <source>
        <dbReference type="ARBA" id="ARBA00022516"/>
    </source>
</evidence>
<evidence type="ECO:0000259" key="11">
    <source>
        <dbReference type="Pfam" id="PF03015"/>
    </source>
</evidence>
<keyword evidence="7 10" id="KW-0443">Lipid metabolism</keyword>
<dbReference type="PANTHER" id="PTHR11011:SF24">
    <property type="entry name" value="FATTY ACYL-COA REDUCTASE"/>
    <property type="match status" value="1"/>
</dbReference>
<evidence type="ECO:0000256" key="1">
    <source>
        <dbReference type="ARBA" id="ARBA00004141"/>
    </source>
</evidence>
<dbReference type="GO" id="GO:0080019">
    <property type="term" value="F:alcohol-forming very long-chain fatty acyl-CoA reductase activity"/>
    <property type="evidence" value="ECO:0007669"/>
    <property type="project" value="InterPro"/>
</dbReference>
<comment type="catalytic activity">
    <reaction evidence="9 10">
        <text>a long-chain fatty acyl-CoA + 2 NADPH + 2 H(+) = a long-chain primary fatty alcohol + 2 NADP(+) + CoA</text>
        <dbReference type="Rhea" id="RHEA:52716"/>
        <dbReference type="ChEBI" id="CHEBI:15378"/>
        <dbReference type="ChEBI" id="CHEBI:57287"/>
        <dbReference type="ChEBI" id="CHEBI:57783"/>
        <dbReference type="ChEBI" id="CHEBI:58349"/>
        <dbReference type="ChEBI" id="CHEBI:77396"/>
        <dbReference type="ChEBI" id="CHEBI:83139"/>
        <dbReference type="EC" id="1.2.1.84"/>
    </reaction>
</comment>
<feature type="non-terminal residue" evidence="13">
    <location>
        <position position="1"/>
    </location>
</feature>
<evidence type="ECO:0000313" key="14">
    <source>
        <dbReference type="Proteomes" id="UP000053825"/>
    </source>
</evidence>
<proteinExistence type="inferred from homology"/>
<feature type="domain" description="Fatty acyl-CoA reductase C-terminal" evidence="11">
    <location>
        <begin position="359"/>
        <end position="451"/>
    </location>
</feature>
<dbReference type="PANTHER" id="PTHR11011">
    <property type="entry name" value="MALE STERILITY PROTEIN 2-RELATED"/>
    <property type="match status" value="1"/>
</dbReference>
<dbReference type="InterPro" id="IPR013120">
    <property type="entry name" value="FAR_NAD-bd"/>
</dbReference>
<dbReference type="InterPro" id="IPR033640">
    <property type="entry name" value="FAR_C"/>
</dbReference>
<accession>A0A0L7RAZ7</accession>
<keyword evidence="5 10" id="KW-0521">NADP</keyword>
<comment type="subcellular location">
    <subcellularLocation>
        <location evidence="1">Membrane</location>
        <topology evidence="1">Multi-pass membrane protein</topology>
    </subcellularLocation>
</comment>
<dbReference type="GO" id="GO:0016020">
    <property type="term" value="C:membrane"/>
    <property type="evidence" value="ECO:0007669"/>
    <property type="project" value="UniProtKB-SubCell"/>
</dbReference>
<dbReference type="EMBL" id="KQ414617">
    <property type="protein sequence ID" value="KOC68039.1"/>
    <property type="molecule type" value="Genomic_DNA"/>
</dbReference>
<comment type="function">
    <text evidence="10">Catalyzes the reduction of fatty acyl-CoA to fatty alcohols.</text>
</comment>
<comment type="similarity">
    <text evidence="2 10">Belongs to the fatty acyl-CoA reductase family.</text>
</comment>
<evidence type="ECO:0000313" key="13">
    <source>
        <dbReference type="EMBL" id="KOC68039.1"/>
    </source>
</evidence>
<evidence type="ECO:0000256" key="6">
    <source>
        <dbReference type="ARBA" id="ARBA00022989"/>
    </source>
</evidence>
<feature type="transmembrane region" description="Helical" evidence="10">
    <location>
        <begin position="349"/>
        <end position="370"/>
    </location>
</feature>
<evidence type="ECO:0000256" key="4">
    <source>
        <dbReference type="ARBA" id="ARBA00022692"/>
    </source>
</evidence>
<dbReference type="CDD" id="cd05236">
    <property type="entry name" value="FAR-N_SDR_e"/>
    <property type="match status" value="1"/>
</dbReference>
<reference evidence="13 14" key="1">
    <citation type="submission" date="2015-07" db="EMBL/GenBank/DDBJ databases">
        <title>The genome of Habropoda laboriosa.</title>
        <authorList>
            <person name="Pan H."/>
            <person name="Kapheim K."/>
        </authorList>
    </citation>
    <scope>NUCLEOTIDE SEQUENCE [LARGE SCALE GENOMIC DNA]</scope>
    <source>
        <strain evidence="13">0110345459</strain>
    </source>
</reference>
<evidence type="ECO:0000256" key="9">
    <source>
        <dbReference type="ARBA" id="ARBA00052530"/>
    </source>
</evidence>
<dbReference type="GO" id="GO:0005777">
    <property type="term" value="C:peroxisome"/>
    <property type="evidence" value="ECO:0007669"/>
    <property type="project" value="TreeGrafter"/>
</dbReference>
<organism evidence="13 14">
    <name type="scientific">Habropoda laboriosa</name>
    <dbReference type="NCBI Taxonomy" id="597456"/>
    <lineage>
        <taxon>Eukaryota</taxon>
        <taxon>Metazoa</taxon>
        <taxon>Ecdysozoa</taxon>
        <taxon>Arthropoda</taxon>
        <taxon>Hexapoda</taxon>
        <taxon>Insecta</taxon>
        <taxon>Pterygota</taxon>
        <taxon>Neoptera</taxon>
        <taxon>Endopterygota</taxon>
        <taxon>Hymenoptera</taxon>
        <taxon>Apocrita</taxon>
        <taxon>Aculeata</taxon>
        <taxon>Apoidea</taxon>
        <taxon>Anthophila</taxon>
        <taxon>Apidae</taxon>
        <taxon>Habropoda</taxon>
    </lineage>
</organism>
<feature type="domain" description="Thioester reductase (TE)" evidence="12">
    <location>
        <begin position="14"/>
        <end position="284"/>
    </location>
</feature>
<dbReference type="SUPFAM" id="SSF51735">
    <property type="entry name" value="NAD(P)-binding Rossmann-fold domains"/>
    <property type="match status" value="1"/>
</dbReference>
<evidence type="ECO:0000256" key="2">
    <source>
        <dbReference type="ARBA" id="ARBA00005928"/>
    </source>
</evidence>
<keyword evidence="8 10" id="KW-0472">Membrane</keyword>
<dbReference type="Pfam" id="PF07993">
    <property type="entry name" value="NAD_binding_4"/>
    <property type="match status" value="1"/>
</dbReference>
<evidence type="ECO:0000259" key="12">
    <source>
        <dbReference type="Pfam" id="PF07993"/>
    </source>
</evidence>
<dbReference type="InterPro" id="IPR026055">
    <property type="entry name" value="FAR"/>
</dbReference>
<dbReference type="OrthoDB" id="429813at2759"/>
<keyword evidence="3 10" id="KW-0444">Lipid biosynthesis</keyword>
<dbReference type="FunFam" id="3.40.50.720:FF:000143">
    <property type="entry name" value="Fatty acyl-CoA reductase"/>
    <property type="match status" value="1"/>
</dbReference>
<evidence type="ECO:0000256" key="5">
    <source>
        <dbReference type="ARBA" id="ARBA00022857"/>
    </source>
</evidence>
<evidence type="ECO:0000256" key="7">
    <source>
        <dbReference type="ARBA" id="ARBA00023098"/>
    </source>
</evidence>
<protein>
    <recommendedName>
        <fullName evidence="10">Fatty acyl-CoA reductase</fullName>
        <ecNumber evidence="10">1.2.1.84</ecNumber>
    </recommendedName>
</protein>
<dbReference type="Proteomes" id="UP000053825">
    <property type="component" value="Unassembled WGS sequence"/>
</dbReference>
<dbReference type="AlphaFoldDB" id="A0A0L7RAZ7"/>
<dbReference type="CDD" id="cd09071">
    <property type="entry name" value="FAR_C"/>
    <property type="match status" value="1"/>
</dbReference>
<evidence type="ECO:0000256" key="8">
    <source>
        <dbReference type="ARBA" id="ARBA00023136"/>
    </source>
</evidence>
<keyword evidence="14" id="KW-1185">Reference proteome</keyword>
<dbReference type="GO" id="GO:0035336">
    <property type="term" value="P:long-chain fatty-acyl-CoA metabolic process"/>
    <property type="evidence" value="ECO:0007669"/>
    <property type="project" value="TreeGrafter"/>
</dbReference>
<sequence>SSIATFYAGRSIFVTGGTGFLGKVLIEKLLRCCPDIEEIFLLMRPKKGLSIDDRLKKMVELPLFDKSRGEKPSTSFNKLIPVYGDMTVEGLGLSKIDRQTIVERVSIIFHVAANVRFHENLKKDIFANTRSTRDLCILAKSMQNLAFVHVSTAFSQSDKPVVDEIVYPPITEWKDSISMVESMDEETLQTFTSKYLGSMPNTYTFSKRLAEQVINDYSKDLPCVLYRPTIVISTLEDPMAGWLDNFNGPVGMLIGGGKGILRVARMHPDISGDYIPVDLAIKVMVTSAWKRGLLTLNEDPSVHVYNGSSYQIQRIINKELVAMGLRTIRQIPLEGIIWFPRTLLTTNRLFHYVLTLFVHLLPALIIDGVFKMTCRQTMLIKLQKTIYSSMVQLCYFTHNEWVFKNSKMLKILRTDIPAAEREIFGYDYRKLDSQKYFHNCVVGAKRYLLKEDLSQLETAKRHYNRMFWIDRIFNACAIVLSIWIFWKAGILSYLLQSNGFLADQSFPPERVNGC</sequence>
<gene>
    <name evidence="13" type="ORF">WH47_03197</name>
</gene>
<dbReference type="GO" id="GO:0102965">
    <property type="term" value="F:alcohol-forming long-chain fatty acyl-CoA reductase activity"/>
    <property type="evidence" value="ECO:0007669"/>
    <property type="project" value="UniProtKB-EC"/>
</dbReference>
<keyword evidence="4 10" id="KW-0812">Transmembrane</keyword>
<keyword evidence="10" id="KW-0560">Oxidoreductase</keyword>
<keyword evidence="6 10" id="KW-1133">Transmembrane helix</keyword>